<accession>A0A811PI76</accession>
<dbReference type="PROSITE" id="PS50181">
    <property type="entry name" value="FBOX"/>
    <property type="match status" value="1"/>
</dbReference>
<dbReference type="Gene3D" id="1.20.1280.50">
    <property type="match status" value="1"/>
</dbReference>
<evidence type="ECO:0000313" key="3">
    <source>
        <dbReference type="Proteomes" id="UP000604825"/>
    </source>
</evidence>
<feature type="domain" description="F-box" evidence="1">
    <location>
        <begin position="124"/>
        <end position="171"/>
    </location>
</feature>
<name>A0A811PI76_9POAL</name>
<reference evidence="2" key="1">
    <citation type="submission" date="2020-10" db="EMBL/GenBank/DDBJ databases">
        <authorList>
            <person name="Han B."/>
            <person name="Lu T."/>
            <person name="Zhao Q."/>
            <person name="Huang X."/>
            <person name="Zhao Y."/>
        </authorList>
    </citation>
    <scope>NUCLEOTIDE SEQUENCE</scope>
</reference>
<dbReference type="CDD" id="cd22160">
    <property type="entry name" value="F-box_AtFBL13-like"/>
    <property type="match status" value="1"/>
</dbReference>
<gene>
    <name evidence="2" type="ORF">NCGR_LOCUS29443</name>
</gene>
<dbReference type="SUPFAM" id="SSF81383">
    <property type="entry name" value="F-box domain"/>
    <property type="match status" value="1"/>
</dbReference>
<keyword evidence="3" id="KW-1185">Reference proteome</keyword>
<dbReference type="AlphaFoldDB" id="A0A811PI76"/>
<sequence>MGPLDYQLLLAEIRAMRKELESQFDGLRQSFNKPASTAIATTSSPPTVQLSTPYHDDSIASDQIRVEGGLTSNVPVALLDVVHEPAPVLDTTSTDEHNPGPAAIQAMLDAAESPHRLAAALDDLVRLSLLPDVLLCDIVSRLPIKDTARTAVLSRRWRPICASPSVSLVEMEAQPFFLIACTKQERRPIIRAEGMGASGRVFVGVNIQRLHDDFAPDDPSLLHCVCLGPVMCVLRATPLGGYDGSLDDDLESGITHFDTLLDRAVGRDGQAPAAAATLRADAVGAAGCEEEMLHWGDNNHGLAPMFYMAELEVGELRQRVLHPLAELQEPWPAVTQVVPGELAQTSPSWCLTLGHNHAGCAPESVTTAPAPLSILAAAPAFPSIPELVEAAEEFTSFIDSRSTLGPAVVVFQDVVKHNQPRYFTANLAQAYSVDGAAVPLCSATIATHAVQRVSEGILAHNLVQLRQPWPPPMEFVCLGNGVEPCLLFGFTQGVMVPKPPWPPPQSKGIWFQLSVSFVLHRAVHQCRVTFIHCMKYQEGWKHWLELLQGAVQDELNCRETVHWLQSFCAAIILLHLINDRRAMLLLSVSQWGLIILHASMLKRVSLVGGEHLVVTVTSNMLPLFQCCPIAVARMRAVDVSATRMETGILQITIVRCYCHLLALVELMNGQTDPTVTYYYMHTCWDCNSLSILVYGKYLATALLVQDGNQQSCYRIYRDARSSTLALSLQKLGIEKLTNDNVQQWVASNMKIGTWTHIMQFTVHKEPQLLGFSNGKPLVGGVDGTIFARPIICFSLDAMEVGDYPYVLLLKHPWPPPVLLHLPLAGAGLQKIQWPSFCCYGAAKKSTLLLFRGSNHGPNSISKLVEGSICLLLWFSVHLESDEPIGTSYISGLGASRLSRRGECQRLLHALLVCAETELQENSSFLLDVTFANLLHTYFIESSRWSDTCVALFGMGEELISLTEHCSLLHLRQEHPCLLLHAQRQRGGSVVFPADPNSSTNSAAT</sequence>
<dbReference type="InterPro" id="IPR036047">
    <property type="entry name" value="F-box-like_dom_sf"/>
</dbReference>
<dbReference type="SUPFAM" id="SSF74788">
    <property type="entry name" value="Cullin repeat-like"/>
    <property type="match status" value="1"/>
</dbReference>
<dbReference type="EMBL" id="CAJGYO010000007">
    <property type="protein sequence ID" value="CAD6244978.1"/>
    <property type="molecule type" value="Genomic_DNA"/>
</dbReference>
<dbReference type="InterPro" id="IPR016159">
    <property type="entry name" value="Cullin_repeat-like_dom_sf"/>
</dbReference>
<evidence type="ECO:0000259" key="1">
    <source>
        <dbReference type="PROSITE" id="PS50181"/>
    </source>
</evidence>
<dbReference type="InterPro" id="IPR053781">
    <property type="entry name" value="F-box_AtFBL13-like"/>
</dbReference>
<dbReference type="Pfam" id="PF00646">
    <property type="entry name" value="F-box"/>
    <property type="match status" value="1"/>
</dbReference>
<protein>
    <recommendedName>
        <fullName evidence="1">F-box domain-containing protein</fullName>
    </recommendedName>
</protein>
<dbReference type="OrthoDB" id="1922221at2759"/>
<proteinExistence type="predicted"/>
<dbReference type="Proteomes" id="UP000604825">
    <property type="component" value="Unassembled WGS sequence"/>
</dbReference>
<organism evidence="2 3">
    <name type="scientific">Miscanthus lutarioriparius</name>
    <dbReference type="NCBI Taxonomy" id="422564"/>
    <lineage>
        <taxon>Eukaryota</taxon>
        <taxon>Viridiplantae</taxon>
        <taxon>Streptophyta</taxon>
        <taxon>Embryophyta</taxon>
        <taxon>Tracheophyta</taxon>
        <taxon>Spermatophyta</taxon>
        <taxon>Magnoliopsida</taxon>
        <taxon>Liliopsida</taxon>
        <taxon>Poales</taxon>
        <taxon>Poaceae</taxon>
        <taxon>PACMAD clade</taxon>
        <taxon>Panicoideae</taxon>
        <taxon>Andropogonodae</taxon>
        <taxon>Andropogoneae</taxon>
        <taxon>Saccharinae</taxon>
        <taxon>Miscanthus</taxon>
    </lineage>
</organism>
<evidence type="ECO:0000313" key="2">
    <source>
        <dbReference type="EMBL" id="CAD6244978.1"/>
    </source>
</evidence>
<dbReference type="InterPro" id="IPR001810">
    <property type="entry name" value="F-box_dom"/>
</dbReference>
<comment type="caution">
    <text evidence="2">The sequence shown here is derived from an EMBL/GenBank/DDBJ whole genome shotgun (WGS) entry which is preliminary data.</text>
</comment>
<dbReference type="Gene3D" id="1.20.1280.170">
    <property type="entry name" value="Exocyst complex component Exo70"/>
    <property type="match status" value="1"/>
</dbReference>